<gene>
    <name evidence="14" type="ORF">RND81_12G106000</name>
</gene>
<keyword evidence="5 11" id="KW-0812">Transmembrane</keyword>
<comment type="caution">
    <text evidence="14">The sequence shown here is derived from an EMBL/GenBank/DDBJ whole genome shotgun (WGS) entry which is preliminary data.</text>
</comment>
<evidence type="ECO:0000313" key="15">
    <source>
        <dbReference type="Proteomes" id="UP001443914"/>
    </source>
</evidence>
<feature type="signal peptide" evidence="12">
    <location>
        <begin position="1"/>
        <end position="27"/>
    </location>
</feature>
<organism evidence="14 15">
    <name type="scientific">Saponaria officinalis</name>
    <name type="common">Common soapwort</name>
    <name type="synonym">Lychnis saponaria</name>
    <dbReference type="NCBI Taxonomy" id="3572"/>
    <lineage>
        <taxon>Eukaryota</taxon>
        <taxon>Viridiplantae</taxon>
        <taxon>Streptophyta</taxon>
        <taxon>Embryophyta</taxon>
        <taxon>Tracheophyta</taxon>
        <taxon>Spermatophyta</taxon>
        <taxon>Magnoliopsida</taxon>
        <taxon>eudicotyledons</taxon>
        <taxon>Gunneridae</taxon>
        <taxon>Pentapetalae</taxon>
        <taxon>Caryophyllales</taxon>
        <taxon>Caryophyllaceae</taxon>
        <taxon>Caryophylleae</taxon>
        <taxon>Saponaria</taxon>
    </lineage>
</organism>
<evidence type="ECO:0000256" key="6">
    <source>
        <dbReference type="ARBA" id="ARBA00022729"/>
    </source>
</evidence>
<dbReference type="InterPro" id="IPR001611">
    <property type="entry name" value="Leu-rich_rpt"/>
</dbReference>
<dbReference type="Pfam" id="PF08263">
    <property type="entry name" value="LRRNT_2"/>
    <property type="match status" value="1"/>
</dbReference>
<evidence type="ECO:0000256" key="4">
    <source>
        <dbReference type="ARBA" id="ARBA00022614"/>
    </source>
</evidence>
<dbReference type="InterPro" id="IPR003591">
    <property type="entry name" value="Leu-rich_rpt_typical-subtyp"/>
</dbReference>
<keyword evidence="8 11" id="KW-1133">Transmembrane helix</keyword>
<evidence type="ECO:0000259" key="13">
    <source>
        <dbReference type="Pfam" id="PF08263"/>
    </source>
</evidence>
<dbReference type="SUPFAM" id="SSF52058">
    <property type="entry name" value="L domain-like"/>
    <property type="match status" value="3"/>
</dbReference>
<reference evidence="14 15" key="1">
    <citation type="submission" date="2024-03" db="EMBL/GenBank/DDBJ databases">
        <title>WGS assembly of Saponaria officinalis var. Norfolk2.</title>
        <authorList>
            <person name="Jenkins J."/>
            <person name="Shu S."/>
            <person name="Grimwood J."/>
            <person name="Barry K."/>
            <person name="Goodstein D."/>
            <person name="Schmutz J."/>
            <person name="Leebens-Mack J."/>
            <person name="Osbourn A."/>
        </authorList>
    </citation>
    <scope>NUCLEOTIDE SEQUENCE [LARGE SCALE GENOMIC DNA]</scope>
    <source>
        <strain evidence="15">cv. Norfolk2</strain>
        <strain evidence="14">JIC</strain>
        <tissue evidence="14">Leaf</tissue>
    </source>
</reference>
<keyword evidence="4" id="KW-0433">Leucine-rich repeat</keyword>
<dbReference type="PANTHER" id="PTHR48063:SF101">
    <property type="entry name" value="LRR RECEPTOR-LIKE SERINE_THREONINE-PROTEIN KINASE FLS2"/>
    <property type="match status" value="1"/>
</dbReference>
<evidence type="ECO:0000256" key="11">
    <source>
        <dbReference type="SAM" id="Phobius"/>
    </source>
</evidence>
<dbReference type="Pfam" id="PF00560">
    <property type="entry name" value="LRR_1"/>
    <property type="match status" value="8"/>
</dbReference>
<dbReference type="InterPro" id="IPR013210">
    <property type="entry name" value="LRR_N_plant-typ"/>
</dbReference>
<dbReference type="PRINTS" id="PR00019">
    <property type="entry name" value="LEURICHRPT"/>
</dbReference>
<name>A0AAW1H8Z7_SAPOF</name>
<keyword evidence="6 12" id="KW-0732">Signal</keyword>
<evidence type="ECO:0000256" key="2">
    <source>
        <dbReference type="ARBA" id="ARBA00009592"/>
    </source>
</evidence>
<dbReference type="PROSITE" id="PS51450">
    <property type="entry name" value="LRR"/>
    <property type="match status" value="1"/>
</dbReference>
<dbReference type="Gene3D" id="3.80.10.10">
    <property type="entry name" value="Ribonuclease Inhibitor"/>
    <property type="match status" value="4"/>
</dbReference>
<keyword evidence="3" id="KW-1003">Cell membrane</keyword>
<dbReference type="InterPro" id="IPR032675">
    <property type="entry name" value="LRR_dom_sf"/>
</dbReference>
<accession>A0AAW1H8Z7</accession>
<dbReference type="SMART" id="SM00369">
    <property type="entry name" value="LRR_TYP"/>
    <property type="match status" value="4"/>
</dbReference>
<evidence type="ECO:0000256" key="12">
    <source>
        <dbReference type="SAM" id="SignalP"/>
    </source>
</evidence>
<dbReference type="Proteomes" id="UP001443914">
    <property type="component" value="Unassembled WGS sequence"/>
</dbReference>
<feature type="transmembrane region" description="Helical" evidence="11">
    <location>
        <begin position="893"/>
        <end position="916"/>
    </location>
</feature>
<dbReference type="EMBL" id="JBDFQZ010000012">
    <property type="protein sequence ID" value="KAK9672526.1"/>
    <property type="molecule type" value="Genomic_DNA"/>
</dbReference>
<feature type="chain" id="PRO_5044717774" description="Leucine-rich repeat-containing N-terminal plant-type domain-containing protein" evidence="12">
    <location>
        <begin position="28"/>
        <end position="950"/>
    </location>
</feature>
<evidence type="ECO:0000256" key="10">
    <source>
        <dbReference type="ARBA" id="ARBA00023180"/>
    </source>
</evidence>
<evidence type="ECO:0000313" key="14">
    <source>
        <dbReference type="EMBL" id="KAK9672526.1"/>
    </source>
</evidence>
<comment type="subcellular location">
    <subcellularLocation>
        <location evidence="1">Cell membrane</location>
        <topology evidence="1">Single-pass type I membrane protein</topology>
    </subcellularLocation>
</comment>
<evidence type="ECO:0000256" key="7">
    <source>
        <dbReference type="ARBA" id="ARBA00022737"/>
    </source>
</evidence>
<keyword evidence="9 11" id="KW-0472">Membrane</keyword>
<dbReference type="EMBL" id="JBDFQZ010000012">
    <property type="protein sequence ID" value="KAK9672525.1"/>
    <property type="molecule type" value="Genomic_DNA"/>
</dbReference>
<proteinExistence type="inferred from homology"/>
<evidence type="ECO:0000256" key="9">
    <source>
        <dbReference type="ARBA" id="ARBA00023136"/>
    </source>
</evidence>
<evidence type="ECO:0000256" key="8">
    <source>
        <dbReference type="ARBA" id="ARBA00022989"/>
    </source>
</evidence>
<dbReference type="AlphaFoldDB" id="A0AAW1H8Z7"/>
<evidence type="ECO:0000256" key="1">
    <source>
        <dbReference type="ARBA" id="ARBA00004251"/>
    </source>
</evidence>
<sequence length="950" mass="105535">MSPQIPTKLYNYLLVLLFSAWLTYCSGHGGSSAVTDSGIQCAESERAALLQFKQGILVDKCGLLNSWGDGLDCCQWHGIQCNNRSGHVIGLRLHGTSGPYDYNYQSCLKGTLSDSLLELKHLKYMDLSLNDFRGQLLPKFIGSLSNLEHLNLSHAGFEGVVPQEFGNLSRLSSLDLNCDNDGFYMRVESLSWLSHLMLKQLDLGGIDLSVATNTWLPIVNSLPFLQVIRLDDCQLSSKLPSSLSYINSSSTLNVVSLAYNNMNDTSIFEWLCTLKGLDTSLVHLDLSFNPMLGNNIQVSGRVVKFLRSLCRLQSLDLSGTKLNYDFSDIIQSFSVCPHKALVSLRLNGNSVWGSIPNNINILSSLRDLQVDDSQLNGTISQALGGLFMLETLTLDSNSLKGFLTDDHLSNLSKLSWLSLEHNTELVFNISANWIPPFQLDYLALDSSKVGPDFPMWLTTQKHLTQISLFNTSISDTIPVSFFNSLSSKLEYLEMSQNMMNGVLPDVSITFDFPPRIFLSSNNFHGAIPPFLRNVAELHLNNNSLSQGLIHFLCPRNKKPLVYLDLSNNLFSDKLPDCWGYFDKLQFLNLQNNKLWGRLPTSIGALDELNVFQLSNNKISGELPSSLLHCKSLVILDISNNSLSGHIPSTFWDSFQNLSILTLRNNNFIGALPSSFCHLYQIQIVDLSSNFISGTIPRCIYNLKAMANTGTVSQPIFIALAPSTYDIFYGNALIMWKRKEQNFDGPYSLDQTKVIDFSNNKLVGHIPDGISSLIGLVSINLSSNHLSGAITSKIGQLTSLEILDLSHNHLSGEIPTSLAKITNLGVLDLSYNNLSGKIPTGSQLQTFDNTTYMGNPGLCGAPLPKCEGDEATTIPQNRDNAAPHNEHHIDDFMLGLYISVVLGVITGFWGVCGTLVLKRSWRHAFFRFYDNMKDMIYMVVIVHVARVWRRA</sequence>
<feature type="domain" description="Leucine-rich repeat-containing N-terminal plant-type" evidence="13">
    <location>
        <begin position="43"/>
        <end position="82"/>
    </location>
</feature>
<keyword evidence="7" id="KW-0677">Repeat</keyword>
<dbReference type="GO" id="GO:0005886">
    <property type="term" value="C:plasma membrane"/>
    <property type="evidence" value="ECO:0007669"/>
    <property type="project" value="UniProtKB-SubCell"/>
</dbReference>
<dbReference type="InterPro" id="IPR046956">
    <property type="entry name" value="RLP23-like"/>
</dbReference>
<dbReference type="FunFam" id="3.80.10.10:FF:000095">
    <property type="entry name" value="LRR receptor-like serine/threonine-protein kinase GSO1"/>
    <property type="match status" value="1"/>
</dbReference>
<keyword evidence="10" id="KW-0325">Glycoprotein</keyword>
<dbReference type="FunFam" id="3.80.10.10:FF:000111">
    <property type="entry name" value="LRR receptor-like serine/threonine-protein kinase ERECTA"/>
    <property type="match status" value="1"/>
</dbReference>
<keyword evidence="15" id="KW-1185">Reference proteome</keyword>
<comment type="similarity">
    <text evidence="2">Belongs to the RLP family.</text>
</comment>
<protein>
    <recommendedName>
        <fullName evidence="13">Leucine-rich repeat-containing N-terminal plant-type domain-containing protein</fullName>
    </recommendedName>
</protein>
<evidence type="ECO:0000256" key="3">
    <source>
        <dbReference type="ARBA" id="ARBA00022475"/>
    </source>
</evidence>
<dbReference type="Pfam" id="PF13855">
    <property type="entry name" value="LRR_8"/>
    <property type="match status" value="1"/>
</dbReference>
<evidence type="ECO:0000256" key="5">
    <source>
        <dbReference type="ARBA" id="ARBA00022692"/>
    </source>
</evidence>
<dbReference type="PANTHER" id="PTHR48063">
    <property type="entry name" value="LRR RECEPTOR-LIKE KINASE"/>
    <property type="match status" value="1"/>
</dbReference>